<protein>
    <submittedName>
        <fullName evidence="1">Uncharacterized protein</fullName>
    </submittedName>
</protein>
<evidence type="ECO:0000313" key="2">
    <source>
        <dbReference type="Proteomes" id="UP000248349"/>
    </source>
</evidence>
<dbReference type="AlphaFoldDB" id="A0A319A047"/>
<dbReference type="Proteomes" id="UP000248349">
    <property type="component" value="Unassembled WGS sequence"/>
</dbReference>
<dbReference type="RefSeq" id="XP_025426984.1">
    <property type="nucleotide sequence ID" value="XM_025575984.1"/>
</dbReference>
<dbReference type="GeneID" id="37077212"/>
<keyword evidence="2" id="KW-1185">Reference proteome</keyword>
<organism evidence="1 2">
    <name type="scientific">Aspergillus saccharolyticus JOP 1030-1</name>
    <dbReference type="NCBI Taxonomy" id="1450539"/>
    <lineage>
        <taxon>Eukaryota</taxon>
        <taxon>Fungi</taxon>
        <taxon>Dikarya</taxon>
        <taxon>Ascomycota</taxon>
        <taxon>Pezizomycotina</taxon>
        <taxon>Eurotiomycetes</taxon>
        <taxon>Eurotiomycetidae</taxon>
        <taxon>Eurotiales</taxon>
        <taxon>Aspergillaceae</taxon>
        <taxon>Aspergillus</taxon>
        <taxon>Aspergillus subgen. Circumdati</taxon>
    </lineage>
</organism>
<sequence length="126" mass="13923">MDELVEFLPRAQWRGRGQHTSICDDDRNLEPILVKCVSEIPLSLEGFGLQVWKTTGITRILEKAAYIIPVSIIEGTPQILDGPPLVPGTAPFYFKDQAIISGSLYYILAKPPSTKVLNNPKSNTEA</sequence>
<dbReference type="EMBL" id="KZ821271">
    <property type="protein sequence ID" value="PYH41002.1"/>
    <property type="molecule type" value="Genomic_DNA"/>
</dbReference>
<dbReference type="OrthoDB" id="4383258at2759"/>
<reference evidence="1 2" key="1">
    <citation type="submission" date="2016-12" db="EMBL/GenBank/DDBJ databases">
        <title>The genomes of Aspergillus section Nigri reveals drivers in fungal speciation.</title>
        <authorList>
            <consortium name="DOE Joint Genome Institute"/>
            <person name="Vesth T.C."/>
            <person name="Nybo J."/>
            <person name="Theobald S."/>
            <person name="Brandl J."/>
            <person name="Frisvad J.C."/>
            <person name="Nielsen K.F."/>
            <person name="Lyhne E.K."/>
            <person name="Kogle M.E."/>
            <person name="Kuo A."/>
            <person name="Riley R."/>
            <person name="Clum A."/>
            <person name="Nolan M."/>
            <person name="Lipzen A."/>
            <person name="Salamov A."/>
            <person name="Henrissat B."/>
            <person name="Wiebenga A."/>
            <person name="De Vries R.P."/>
            <person name="Grigoriev I.V."/>
            <person name="Mortensen U.H."/>
            <person name="Andersen M.R."/>
            <person name="Baker S.E."/>
        </authorList>
    </citation>
    <scope>NUCLEOTIDE SEQUENCE [LARGE SCALE GENOMIC DNA]</scope>
    <source>
        <strain evidence="1 2">JOP 1030-1</strain>
    </source>
</reference>
<proteinExistence type="predicted"/>
<name>A0A319A047_9EURO</name>
<evidence type="ECO:0000313" key="1">
    <source>
        <dbReference type="EMBL" id="PYH41002.1"/>
    </source>
</evidence>
<accession>A0A319A047</accession>
<gene>
    <name evidence="1" type="ORF">BP01DRAFT_360764</name>
</gene>